<dbReference type="Proteomes" id="UP000821866">
    <property type="component" value="Chromosome 3"/>
</dbReference>
<reference evidence="2" key="1">
    <citation type="journal article" date="2020" name="Cell">
        <title>Large-Scale Comparative Analyses of Tick Genomes Elucidate Their Genetic Diversity and Vector Capacities.</title>
        <authorList>
            <consortium name="Tick Genome and Microbiome Consortium (TIGMIC)"/>
            <person name="Jia N."/>
            <person name="Wang J."/>
            <person name="Shi W."/>
            <person name="Du L."/>
            <person name="Sun Y."/>
            <person name="Zhan W."/>
            <person name="Jiang J.F."/>
            <person name="Wang Q."/>
            <person name="Zhang B."/>
            <person name="Ji P."/>
            <person name="Bell-Sakyi L."/>
            <person name="Cui X.M."/>
            <person name="Yuan T.T."/>
            <person name="Jiang B.G."/>
            <person name="Yang W.F."/>
            <person name="Lam T.T."/>
            <person name="Chang Q.C."/>
            <person name="Ding S.J."/>
            <person name="Wang X.J."/>
            <person name="Zhu J.G."/>
            <person name="Ruan X.D."/>
            <person name="Zhao L."/>
            <person name="Wei J.T."/>
            <person name="Ye R.Z."/>
            <person name="Que T.C."/>
            <person name="Du C.H."/>
            <person name="Zhou Y.H."/>
            <person name="Cheng J.X."/>
            <person name="Dai P.F."/>
            <person name="Guo W.B."/>
            <person name="Han X.H."/>
            <person name="Huang E.J."/>
            <person name="Li L.F."/>
            <person name="Wei W."/>
            <person name="Gao Y.C."/>
            <person name="Liu J.Z."/>
            <person name="Shao H.Z."/>
            <person name="Wang X."/>
            <person name="Wang C.C."/>
            <person name="Yang T.C."/>
            <person name="Huo Q.B."/>
            <person name="Li W."/>
            <person name="Chen H.Y."/>
            <person name="Chen S.E."/>
            <person name="Zhou L.G."/>
            <person name="Ni X.B."/>
            <person name="Tian J.H."/>
            <person name="Sheng Y."/>
            <person name="Liu T."/>
            <person name="Pan Y.S."/>
            <person name="Xia L.Y."/>
            <person name="Li J."/>
            <person name="Zhao F."/>
            <person name="Cao W.C."/>
        </authorList>
    </citation>
    <scope>NUCLEOTIDE SEQUENCE</scope>
    <source>
        <strain evidence="2">Rmic-2018</strain>
    </source>
</reference>
<evidence type="ECO:0000313" key="2">
    <source>
        <dbReference type="EMBL" id="KAH8030980.1"/>
    </source>
</evidence>
<evidence type="ECO:0000313" key="3">
    <source>
        <dbReference type="Proteomes" id="UP000821866"/>
    </source>
</evidence>
<reference evidence="2" key="2">
    <citation type="submission" date="2021-09" db="EMBL/GenBank/DDBJ databases">
        <authorList>
            <person name="Jia N."/>
            <person name="Wang J."/>
            <person name="Shi W."/>
            <person name="Du L."/>
            <person name="Sun Y."/>
            <person name="Zhan W."/>
            <person name="Jiang J."/>
            <person name="Wang Q."/>
            <person name="Zhang B."/>
            <person name="Ji P."/>
            <person name="Sakyi L.B."/>
            <person name="Cui X."/>
            <person name="Yuan T."/>
            <person name="Jiang B."/>
            <person name="Yang W."/>
            <person name="Lam T.T.-Y."/>
            <person name="Chang Q."/>
            <person name="Ding S."/>
            <person name="Wang X."/>
            <person name="Zhu J."/>
            <person name="Ruan X."/>
            <person name="Zhao L."/>
            <person name="Wei J."/>
            <person name="Que T."/>
            <person name="Du C."/>
            <person name="Cheng J."/>
            <person name="Dai P."/>
            <person name="Han X."/>
            <person name="Huang E."/>
            <person name="Gao Y."/>
            <person name="Liu J."/>
            <person name="Shao H."/>
            <person name="Ye R."/>
            <person name="Li L."/>
            <person name="Wei W."/>
            <person name="Wang X."/>
            <person name="Wang C."/>
            <person name="Huo Q."/>
            <person name="Li W."/>
            <person name="Guo W."/>
            <person name="Chen H."/>
            <person name="Chen S."/>
            <person name="Zhou L."/>
            <person name="Zhou L."/>
            <person name="Ni X."/>
            <person name="Tian J."/>
            <person name="Zhou Y."/>
            <person name="Sheng Y."/>
            <person name="Liu T."/>
            <person name="Pan Y."/>
            <person name="Xia L."/>
            <person name="Li J."/>
            <person name="Zhao F."/>
            <person name="Cao W."/>
        </authorList>
    </citation>
    <scope>NUCLEOTIDE SEQUENCE</scope>
    <source>
        <strain evidence="2">Rmic-2018</strain>
        <tissue evidence="2">Larvae</tissue>
    </source>
</reference>
<name>A0A9J6E9M0_RHIMP</name>
<dbReference type="EMBL" id="JABSTU010000005">
    <property type="protein sequence ID" value="KAH8030980.1"/>
    <property type="molecule type" value="Genomic_DNA"/>
</dbReference>
<dbReference type="AlphaFoldDB" id="A0A9J6E9M0"/>
<dbReference type="VEuPathDB" id="VectorBase:LOC119165270"/>
<accession>A0A9J6E9M0</accession>
<evidence type="ECO:0000256" key="1">
    <source>
        <dbReference type="SAM" id="Phobius"/>
    </source>
</evidence>
<proteinExistence type="predicted"/>
<sequence length="107" mass="12603">MTHKPWQSDEFVLFEERQAIKCKFFKKGNFTVTLAPGYQGIPENLVINLVMWVYIVSLFRLHRGDKDHPSQSRSLLQHCHGVVTWPKEVDYRSKMKLFIRAKLVANK</sequence>
<comment type="caution">
    <text evidence="2">The sequence shown here is derived from an EMBL/GenBank/DDBJ whole genome shotgun (WGS) entry which is preliminary data.</text>
</comment>
<keyword evidence="1" id="KW-0472">Membrane</keyword>
<organism evidence="2 3">
    <name type="scientific">Rhipicephalus microplus</name>
    <name type="common">Cattle tick</name>
    <name type="synonym">Boophilus microplus</name>
    <dbReference type="NCBI Taxonomy" id="6941"/>
    <lineage>
        <taxon>Eukaryota</taxon>
        <taxon>Metazoa</taxon>
        <taxon>Ecdysozoa</taxon>
        <taxon>Arthropoda</taxon>
        <taxon>Chelicerata</taxon>
        <taxon>Arachnida</taxon>
        <taxon>Acari</taxon>
        <taxon>Parasitiformes</taxon>
        <taxon>Ixodida</taxon>
        <taxon>Ixodoidea</taxon>
        <taxon>Ixodidae</taxon>
        <taxon>Rhipicephalinae</taxon>
        <taxon>Rhipicephalus</taxon>
        <taxon>Boophilus</taxon>
    </lineage>
</organism>
<protein>
    <submittedName>
        <fullName evidence="2">Uncharacterized protein</fullName>
    </submittedName>
</protein>
<keyword evidence="1" id="KW-0812">Transmembrane</keyword>
<keyword evidence="1" id="KW-1133">Transmembrane helix</keyword>
<keyword evidence="3" id="KW-1185">Reference proteome</keyword>
<feature type="transmembrane region" description="Helical" evidence="1">
    <location>
        <begin position="45"/>
        <end position="61"/>
    </location>
</feature>
<gene>
    <name evidence="2" type="ORF">HPB51_012448</name>
</gene>